<dbReference type="Proteomes" id="UP001549110">
    <property type="component" value="Unassembled WGS sequence"/>
</dbReference>
<gene>
    <name evidence="7" type="ORF">ABID41_001409</name>
</gene>
<keyword evidence="3" id="KW-0998">Cell outer membrane</keyword>
<keyword evidence="5" id="KW-1133">Transmembrane helix</keyword>
<dbReference type="PANTHER" id="PTHR30329">
    <property type="entry name" value="STATOR ELEMENT OF FLAGELLAR MOTOR COMPLEX"/>
    <property type="match status" value="1"/>
</dbReference>
<reference evidence="7 8" key="1">
    <citation type="submission" date="2024-06" db="EMBL/GenBank/DDBJ databases">
        <title>Genomic Encyclopedia of Type Strains, Phase IV (KMG-IV): sequencing the most valuable type-strain genomes for metagenomic binning, comparative biology and taxonomic classification.</title>
        <authorList>
            <person name="Goeker M."/>
        </authorList>
    </citation>
    <scope>NUCLEOTIDE SEQUENCE [LARGE SCALE GENOMIC DNA]</scope>
    <source>
        <strain evidence="7 8">DSM 17809</strain>
    </source>
</reference>
<dbReference type="SUPFAM" id="SSF158587">
    <property type="entry name" value="Jann4075-like"/>
    <property type="match status" value="1"/>
</dbReference>
<feature type="domain" description="OmpA-like" evidence="6">
    <location>
        <begin position="230"/>
        <end position="340"/>
    </location>
</feature>
<evidence type="ECO:0000313" key="7">
    <source>
        <dbReference type="EMBL" id="MET3526314.1"/>
    </source>
</evidence>
<dbReference type="InterPro" id="IPR006664">
    <property type="entry name" value="OMP_bac"/>
</dbReference>
<organism evidence="7 8">
    <name type="scientific">Phenylobacterium koreense</name>
    <dbReference type="NCBI Taxonomy" id="266125"/>
    <lineage>
        <taxon>Bacteria</taxon>
        <taxon>Pseudomonadati</taxon>
        <taxon>Pseudomonadota</taxon>
        <taxon>Alphaproteobacteria</taxon>
        <taxon>Caulobacterales</taxon>
        <taxon>Caulobacteraceae</taxon>
        <taxon>Phenylobacterium</taxon>
    </lineage>
</organism>
<dbReference type="InterPro" id="IPR006665">
    <property type="entry name" value="OmpA-like"/>
</dbReference>
<keyword evidence="5" id="KW-0812">Transmembrane</keyword>
<dbReference type="InterPro" id="IPR050330">
    <property type="entry name" value="Bact_OuterMem_StrucFunc"/>
</dbReference>
<accession>A0ABV2EGZ5</accession>
<comment type="caution">
    <text evidence="7">The sequence shown here is derived from an EMBL/GenBank/DDBJ whole genome shotgun (WGS) entry which is preliminary data.</text>
</comment>
<feature type="transmembrane region" description="Helical" evidence="5">
    <location>
        <begin position="167"/>
        <end position="187"/>
    </location>
</feature>
<protein>
    <submittedName>
        <fullName evidence="7">Outer membrane protein OmpA-like peptidoglycan-associated protein</fullName>
    </submittedName>
</protein>
<dbReference type="PROSITE" id="PS51123">
    <property type="entry name" value="OMPA_2"/>
    <property type="match status" value="1"/>
</dbReference>
<evidence type="ECO:0000313" key="8">
    <source>
        <dbReference type="Proteomes" id="UP001549110"/>
    </source>
</evidence>
<dbReference type="InterPro" id="IPR023154">
    <property type="entry name" value="Jann4075-like_sf"/>
</dbReference>
<dbReference type="InterPro" id="IPR036737">
    <property type="entry name" value="OmpA-like_sf"/>
</dbReference>
<dbReference type="Gene3D" id="1.10.238.120">
    <property type="entry name" value="Jann4075-like"/>
    <property type="match status" value="1"/>
</dbReference>
<evidence type="ECO:0000256" key="4">
    <source>
        <dbReference type="PROSITE-ProRule" id="PRU00473"/>
    </source>
</evidence>
<name>A0ABV2EGZ5_9CAUL</name>
<dbReference type="InterPro" id="IPR021274">
    <property type="entry name" value="DUF2853"/>
</dbReference>
<dbReference type="Pfam" id="PF00691">
    <property type="entry name" value="OmpA"/>
    <property type="match status" value="1"/>
</dbReference>
<evidence type="ECO:0000256" key="3">
    <source>
        <dbReference type="ARBA" id="ARBA00023237"/>
    </source>
</evidence>
<comment type="subcellular location">
    <subcellularLocation>
        <location evidence="1">Cell outer membrane</location>
    </subcellularLocation>
</comment>
<proteinExistence type="predicted"/>
<sequence length="340" mass="34864">MAEDWSIDVRKYAPDADSGVIAAIVRYLGIALQNRDSSLVSFSDKAETDRVRENYLKKKLGLTDSDAALDSAIAEVGERMGGDPTKNRVTAYYLLAEKFRKLSVFGGMDRRVGGAAAMAATAAAAPAAAVVADTPIERRVEREQPPAAPYAVRAGAAAAPARRGITWWPWLLAAALAALLVGLVLLANRRPAEVATAPAVAPVETAPAATAQAPAPAEAAPPVATTPAPVAGTTIGLPANVYFALGSAAIGPGSQAAINAAASAANAGGARLAITGYTDRTGDLAQNQALARNRAVAVRDALIAAGVSEANIEMRPPAMVETGSTNAPELDARRVEISRL</sequence>
<evidence type="ECO:0000256" key="5">
    <source>
        <dbReference type="SAM" id="Phobius"/>
    </source>
</evidence>
<keyword evidence="8" id="KW-1185">Reference proteome</keyword>
<dbReference type="RefSeq" id="WP_354297358.1">
    <property type="nucleotide sequence ID" value="NZ_JBEPLU010000001.1"/>
</dbReference>
<evidence type="ECO:0000259" key="6">
    <source>
        <dbReference type="PROSITE" id="PS51123"/>
    </source>
</evidence>
<dbReference type="Gene3D" id="3.30.1330.60">
    <property type="entry name" value="OmpA-like domain"/>
    <property type="match status" value="1"/>
</dbReference>
<dbReference type="PRINTS" id="PR01021">
    <property type="entry name" value="OMPADOMAIN"/>
</dbReference>
<dbReference type="EMBL" id="JBEPLU010000001">
    <property type="protein sequence ID" value="MET3526314.1"/>
    <property type="molecule type" value="Genomic_DNA"/>
</dbReference>
<keyword evidence="2 4" id="KW-0472">Membrane</keyword>
<evidence type="ECO:0000256" key="2">
    <source>
        <dbReference type="ARBA" id="ARBA00023136"/>
    </source>
</evidence>
<dbReference type="PANTHER" id="PTHR30329:SF21">
    <property type="entry name" value="LIPOPROTEIN YIAD-RELATED"/>
    <property type="match status" value="1"/>
</dbReference>
<evidence type="ECO:0000256" key="1">
    <source>
        <dbReference type="ARBA" id="ARBA00004442"/>
    </source>
</evidence>
<dbReference type="Pfam" id="PF11015">
    <property type="entry name" value="DUF2853"/>
    <property type="match status" value="1"/>
</dbReference>
<dbReference type="SUPFAM" id="SSF103088">
    <property type="entry name" value="OmpA-like"/>
    <property type="match status" value="1"/>
</dbReference>